<evidence type="ECO:0000313" key="2">
    <source>
        <dbReference type="EMBL" id="MFD3275892.1"/>
    </source>
</evidence>
<keyword evidence="3" id="KW-1185">Reference proteome</keyword>
<evidence type="ECO:0000313" key="3">
    <source>
        <dbReference type="Proteomes" id="UP001598114"/>
    </source>
</evidence>
<protein>
    <recommendedName>
        <fullName evidence="4">BclA C-terminal domain-containing protein</fullName>
    </recommendedName>
</protein>
<feature type="signal peptide" evidence="1">
    <location>
        <begin position="1"/>
        <end position="17"/>
    </location>
</feature>
<accession>A0ABW6D1K8</accession>
<comment type="caution">
    <text evidence="2">The sequence shown here is derived from an EMBL/GenBank/DDBJ whole genome shotgun (WGS) entry which is preliminary data.</text>
</comment>
<gene>
    <name evidence="2" type="ORF">SKC38_06610</name>
</gene>
<dbReference type="RefSeq" id="WP_377976220.1">
    <property type="nucleotide sequence ID" value="NZ_JBBKYA010000003.1"/>
</dbReference>
<keyword evidence="1" id="KW-0732">Signal</keyword>
<reference evidence="2 3" key="1">
    <citation type="submission" date="2024-03" db="EMBL/GenBank/DDBJ databases">
        <title>Aquirufa genome sequencing.</title>
        <authorList>
            <person name="Pitt A."/>
            <person name="Hahn M.W."/>
        </authorList>
    </citation>
    <scope>NUCLEOTIDE SEQUENCE [LARGE SCALE GENOMIC DNA]</scope>
    <source>
        <strain evidence="2 3">PLAD-142S6K</strain>
    </source>
</reference>
<dbReference type="Proteomes" id="UP001598114">
    <property type="component" value="Unassembled WGS sequence"/>
</dbReference>
<evidence type="ECO:0000256" key="1">
    <source>
        <dbReference type="SAM" id="SignalP"/>
    </source>
</evidence>
<organism evidence="2 3">
    <name type="scientific">Aquirufa echingensis</name>
    <dbReference type="NCBI Taxonomy" id="3096516"/>
    <lineage>
        <taxon>Bacteria</taxon>
        <taxon>Pseudomonadati</taxon>
        <taxon>Bacteroidota</taxon>
        <taxon>Cytophagia</taxon>
        <taxon>Cytophagales</taxon>
        <taxon>Flectobacillaceae</taxon>
        <taxon>Aquirufa</taxon>
    </lineage>
</organism>
<dbReference type="EMBL" id="JBBKYA010000003">
    <property type="protein sequence ID" value="MFD3275892.1"/>
    <property type="molecule type" value="Genomic_DNA"/>
</dbReference>
<evidence type="ECO:0008006" key="4">
    <source>
        <dbReference type="Google" id="ProtNLM"/>
    </source>
</evidence>
<name>A0ABW6D1K8_9BACT</name>
<feature type="chain" id="PRO_5046794602" description="BclA C-terminal domain-containing protein" evidence="1">
    <location>
        <begin position="18"/>
        <end position="192"/>
    </location>
</feature>
<proteinExistence type="predicted"/>
<sequence length="192" mass="19734">MKILSITLLFISLGTYAQTGIGTTTPNSSAKLEVYATNKGFLPPRIALTGATDVSTIASPVAGLLIYNTATAGSIPNNVVPGYYFYNGSAWVQIAGGLVIDNSKTAAFTLSSADNNKIFTISSGSNVVITVPTLPIGFNCQFIQTGAGTLTLSASGITLNSANGLNSRATNSVIGLVMNSTTTGFVFGDTLY</sequence>